<keyword evidence="9" id="KW-1185">Reference proteome</keyword>
<evidence type="ECO:0000256" key="6">
    <source>
        <dbReference type="SAM" id="Phobius"/>
    </source>
</evidence>
<keyword evidence="8" id="KW-0482">Metalloprotease</keyword>
<feature type="transmembrane region" description="Helical" evidence="6">
    <location>
        <begin position="29"/>
        <end position="50"/>
    </location>
</feature>
<dbReference type="RefSeq" id="WP_369210328.1">
    <property type="nucleotide sequence ID" value="NZ_JBFNXQ010000136.1"/>
</dbReference>
<feature type="domain" description="Peptidase metallopeptidase" evidence="7">
    <location>
        <begin position="109"/>
        <end position="287"/>
    </location>
</feature>
<dbReference type="SMART" id="SM00235">
    <property type="entry name" value="ZnMc"/>
    <property type="match status" value="1"/>
</dbReference>
<evidence type="ECO:0000256" key="1">
    <source>
        <dbReference type="ARBA" id="ARBA00022670"/>
    </source>
</evidence>
<proteinExistence type="predicted"/>
<keyword evidence="6" id="KW-1133">Transmembrane helix</keyword>
<dbReference type="Proteomes" id="UP001560045">
    <property type="component" value="Unassembled WGS sequence"/>
</dbReference>
<dbReference type="EMBL" id="JBFNXQ010000136">
    <property type="protein sequence ID" value="MEX5721528.1"/>
    <property type="molecule type" value="Genomic_DNA"/>
</dbReference>
<evidence type="ECO:0000256" key="5">
    <source>
        <dbReference type="SAM" id="MobiDB-lite"/>
    </source>
</evidence>
<comment type="caution">
    <text evidence="8">The sequence shown here is derived from an EMBL/GenBank/DDBJ whole genome shotgun (WGS) entry which is preliminary data.</text>
</comment>
<dbReference type="Pfam" id="PF00413">
    <property type="entry name" value="Peptidase_M10"/>
    <property type="match status" value="1"/>
</dbReference>
<feature type="region of interest" description="Disordered" evidence="5">
    <location>
        <begin position="258"/>
        <end position="277"/>
    </location>
</feature>
<evidence type="ECO:0000256" key="4">
    <source>
        <dbReference type="ARBA" id="ARBA00022833"/>
    </source>
</evidence>
<dbReference type="InterPro" id="IPR001818">
    <property type="entry name" value="Pept_M10_metallopeptidase"/>
</dbReference>
<evidence type="ECO:0000256" key="2">
    <source>
        <dbReference type="ARBA" id="ARBA00022723"/>
    </source>
</evidence>
<reference evidence="8 9" key="1">
    <citation type="submission" date="2024-06" db="EMBL/GenBank/DDBJ databases">
        <title>Draft genome sequence of Geodermatophilus badlandi, a novel member of the Geodermatophilaceae isolated from badland sedimentary rocks in the Red desert, Wyoming, USA.</title>
        <authorList>
            <person name="Ben Tekaya S."/>
            <person name="Nouioui I."/>
            <person name="Flores G.M."/>
            <person name="Shaal M.N."/>
            <person name="Bredoire F."/>
            <person name="Basile F."/>
            <person name="Van Diepen L."/>
            <person name="Ward N.L."/>
        </authorList>
    </citation>
    <scope>NUCLEOTIDE SEQUENCE [LARGE SCALE GENOMIC DNA]</scope>
    <source>
        <strain evidence="8 9">WL48A</strain>
    </source>
</reference>
<dbReference type="EC" id="3.4.24.-" evidence="8"/>
<accession>A0ABV3XLR9</accession>
<keyword evidence="1" id="KW-0645">Protease</keyword>
<keyword evidence="6" id="KW-0812">Transmembrane</keyword>
<dbReference type="InterPro" id="IPR024079">
    <property type="entry name" value="MetalloPept_cat_dom_sf"/>
</dbReference>
<organism evidence="8 9">
    <name type="scientific">Geodermatophilus maliterrae</name>
    <dbReference type="NCBI Taxonomy" id="3162531"/>
    <lineage>
        <taxon>Bacteria</taxon>
        <taxon>Bacillati</taxon>
        <taxon>Actinomycetota</taxon>
        <taxon>Actinomycetes</taxon>
        <taxon>Geodermatophilales</taxon>
        <taxon>Geodermatophilaceae</taxon>
        <taxon>Geodermatophilus</taxon>
    </lineage>
</organism>
<evidence type="ECO:0000313" key="8">
    <source>
        <dbReference type="EMBL" id="MEX5721528.1"/>
    </source>
</evidence>
<dbReference type="Gene3D" id="3.40.390.10">
    <property type="entry name" value="Collagenase (Catalytic Domain)"/>
    <property type="match status" value="1"/>
</dbReference>
<feature type="compositionally biased region" description="Basic and acidic residues" evidence="5">
    <location>
        <begin position="265"/>
        <end position="275"/>
    </location>
</feature>
<dbReference type="InterPro" id="IPR006026">
    <property type="entry name" value="Peptidase_Metallo"/>
</dbReference>
<evidence type="ECO:0000256" key="3">
    <source>
        <dbReference type="ARBA" id="ARBA00022801"/>
    </source>
</evidence>
<keyword evidence="2" id="KW-0479">Metal-binding</keyword>
<gene>
    <name evidence="8" type="ORF">ABQ292_24535</name>
</gene>
<dbReference type="GO" id="GO:0008237">
    <property type="term" value="F:metallopeptidase activity"/>
    <property type="evidence" value="ECO:0007669"/>
    <property type="project" value="UniProtKB-KW"/>
</dbReference>
<feature type="region of interest" description="Disordered" evidence="5">
    <location>
        <begin position="1"/>
        <end position="26"/>
    </location>
</feature>
<keyword evidence="6" id="KW-0472">Membrane</keyword>
<evidence type="ECO:0000313" key="9">
    <source>
        <dbReference type="Proteomes" id="UP001560045"/>
    </source>
</evidence>
<evidence type="ECO:0000259" key="7">
    <source>
        <dbReference type="SMART" id="SM00235"/>
    </source>
</evidence>
<name>A0ABV3XLR9_9ACTN</name>
<dbReference type="SUPFAM" id="SSF55486">
    <property type="entry name" value="Metalloproteases ('zincins'), catalytic domain"/>
    <property type="match status" value="1"/>
</dbReference>
<protein>
    <submittedName>
        <fullName evidence="8">Matrixin family metalloprotease</fullName>
        <ecNumber evidence="8">3.4.24.-</ecNumber>
    </submittedName>
</protein>
<keyword evidence="4" id="KW-0862">Zinc</keyword>
<keyword evidence="3 8" id="KW-0378">Hydrolase</keyword>
<feature type="region of interest" description="Disordered" evidence="5">
    <location>
        <begin position="52"/>
        <end position="84"/>
    </location>
</feature>
<sequence>MDGRVQEWHGGPLPWPAGRPGSRHRAPSAARGVLAVALVLVVSLGAAVLAGEVPWPGTAGPDPRAGASGPATERPTPGFEAADAPLGLPVEAPATGTWDFLQYQDDGVTPVAYDPCRPVHYVVRPDGAPPGADRLVADAVAEVAAATGLRFVHDGPTDEAFSESRPSHQPDRYGDRWAPVLLTWATPAEAPGLAGTVAGLGGSDAVSAGGPWVYVTGAVTVDAAWAAAAARSPDGRADVRAVLVHELAHVVGLDHVDDPTQLMHPENDGQRELGSGDRAGLAELGRGACEPAL</sequence>